<proteinExistence type="predicted"/>
<name>A0A3A8F930_9GAMM</name>
<protein>
    <submittedName>
        <fullName evidence="1">YkgJ family cysteine cluster protein</fullName>
    </submittedName>
</protein>
<reference evidence="1 2" key="1">
    <citation type="submission" date="2018-09" db="EMBL/GenBank/DDBJ databases">
        <title>The draft genome of Acinetobacter spp. strains.</title>
        <authorList>
            <person name="Qin J."/>
            <person name="Feng Y."/>
            <person name="Zong Z."/>
        </authorList>
    </citation>
    <scope>NUCLEOTIDE SEQUENCE [LARGE SCALE GENOMIC DNA]</scope>
    <source>
        <strain evidence="1 2">WCHAc060115</strain>
    </source>
</reference>
<evidence type="ECO:0000313" key="1">
    <source>
        <dbReference type="EMBL" id="RKG38884.1"/>
    </source>
</evidence>
<gene>
    <name evidence="1" type="ORF">D7V20_06330</name>
</gene>
<dbReference type="InterPro" id="IPR005358">
    <property type="entry name" value="Puta_zinc/iron-chelating_dom"/>
</dbReference>
<keyword evidence="2" id="KW-1185">Reference proteome</keyword>
<comment type="caution">
    <text evidence="1">The sequence shown here is derived from an EMBL/GenBank/DDBJ whole genome shotgun (WGS) entry which is preliminary data.</text>
</comment>
<dbReference type="RefSeq" id="WP_120383469.1">
    <property type="nucleotide sequence ID" value="NZ_RAXT01000008.1"/>
</dbReference>
<dbReference type="EMBL" id="RAXT01000008">
    <property type="protein sequence ID" value="RKG38884.1"/>
    <property type="molecule type" value="Genomic_DNA"/>
</dbReference>
<sequence>MLSQISAQDACLTCGACCAFFRVSFYWAEGEVMPSDYVEPLTAVYSCMKGTNQQQPRCIALDGIVGQQVSCSMYESRSSSCKEVQAGDSQCAKARHAHGLIPLIDVDIIQPSNNENFDQVC</sequence>
<dbReference type="Pfam" id="PF03692">
    <property type="entry name" value="CxxCxxCC"/>
    <property type="match status" value="1"/>
</dbReference>
<evidence type="ECO:0000313" key="2">
    <source>
        <dbReference type="Proteomes" id="UP000280405"/>
    </source>
</evidence>
<dbReference type="OrthoDB" id="196483at2"/>
<accession>A0A3A8F930</accession>
<organism evidence="1 2">
    <name type="scientific">Acinetobacter rongchengensis</name>
    <dbReference type="NCBI Taxonomy" id="2419601"/>
    <lineage>
        <taxon>Bacteria</taxon>
        <taxon>Pseudomonadati</taxon>
        <taxon>Pseudomonadota</taxon>
        <taxon>Gammaproteobacteria</taxon>
        <taxon>Moraxellales</taxon>
        <taxon>Moraxellaceae</taxon>
        <taxon>Acinetobacter</taxon>
    </lineage>
</organism>
<dbReference type="AlphaFoldDB" id="A0A3A8F930"/>
<dbReference type="Proteomes" id="UP000280405">
    <property type="component" value="Unassembled WGS sequence"/>
</dbReference>